<feature type="transmembrane region" description="Helical" evidence="2">
    <location>
        <begin position="12"/>
        <end position="34"/>
    </location>
</feature>
<feature type="region of interest" description="Disordered" evidence="1">
    <location>
        <begin position="2388"/>
        <end position="2414"/>
    </location>
</feature>
<feature type="non-terminal residue" evidence="3">
    <location>
        <position position="2879"/>
    </location>
</feature>
<proteinExistence type="predicted"/>
<dbReference type="EMBL" id="QLQD01000082">
    <property type="protein sequence ID" value="RLU54859.1"/>
    <property type="molecule type" value="Genomic_DNA"/>
</dbReference>
<dbReference type="InterPro" id="IPR036465">
    <property type="entry name" value="vWFA_dom_sf"/>
</dbReference>
<keyword evidence="2" id="KW-1133">Transmembrane helix</keyword>
<dbReference type="RefSeq" id="WP_142925019.1">
    <property type="nucleotide sequence ID" value="NZ_QLQD01000082.1"/>
</dbReference>
<keyword evidence="2" id="KW-0472">Membrane</keyword>
<reference evidence="3 4" key="1">
    <citation type="submission" date="2018-06" db="EMBL/GenBank/DDBJ databases">
        <title>Mutators as drivers of adaptation in pathogenic bacteria and a risk factor for host jumps and vaccine escape.</title>
        <authorList>
            <person name="Barnes A.C."/>
            <person name="Silayeva O."/>
        </authorList>
    </citation>
    <scope>NUCLEOTIDE SEQUENCE [LARGE SCALE GENOMIC DNA]</scope>
    <source>
        <strain evidence="3 4">QMA0445</strain>
    </source>
</reference>
<evidence type="ECO:0000313" key="4">
    <source>
        <dbReference type="Proteomes" id="UP000269148"/>
    </source>
</evidence>
<accession>A0A3L8GCT8</accession>
<feature type="region of interest" description="Disordered" evidence="1">
    <location>
        <begin position="2832"/>
        <end position="2862"/>
    </location>
</feature>
<dbReference type="NCBIfam" id="TIGR04226">
    <property type="entry name" value="RrgB_K2N_iso_D2"/>
    <property type="match status" value="12"/>
</dbReference>
<feature type="compositionally biased region" description="Pro residues" evidence="1">
    <location>
        <begin position="2403"/>
        <end position="2412"/>
    </location>
</feature>
<protein>
    <recommendedName>
        <fullName evidence="5">Isopeptide-forming domain-containing fimbrial protein</fullName>
    </recommendedName>
</protein>
<name>A0A3L8GCT8_STRIN</name>
<dbReference type="OrthoDB" id="2203145at2"/>
<evidence type="ECO:0000256" key="2">
    <source>
        <dbReference type="SAM" id="Phobius"/>
    </source>
</evidence>
<dbReference type="Gene3D" id="3.40.50.410">
    <property type="entry name" value="von Willebrand factor, type A domain"/>
    <property type="match status" value="1"/>
</dbReference>
<evidence type="ECO:0000313" key="3">
    <source>
        <dbReference type="EMBL" id="RLU54859.1"/>
    </source>
</evidence>
<gene>
    <name evidence="3" type="ORF">DIY07_09490</name>
</gene>
<dbReference type="SUPFAM" id="SSF53300">
    <property type="entry name" value="vWA-like"/>
    <property type="match status" value="1"/>
</dbReference>
<feature type="region of interest" description="Disordered" evidence="1">
    <location>
        <begin position="592"/>
        <end position="613"/>
    </location>
</feature>
<feature type="region of interest" description="Disordered" evidence="1">
    <location>
        <begin position="1463"/>
        <end position="1491"/>
    </location>
</feature>
<dbReference type="Proteomes" id="UP000269148">
    <property type="component" value="Unassembled WGS sequence"/>
</dbReference>
<comment type="caution">
    <text evidence="3">The sequence shown here is derived from an EMBL/GenBank/DDBJ whole genome shotgun (WGS) entry which is preliminary data.</text>
</comment>
<evidence type="ECO:0008006" key="5">
    <source>
        <dbReference type="Google" id="ProtNLM"/>
    </source>
</evidence>
<sequence length="2879" mass="315535">MKQIDKQAFKKWFVRVLVAMVAVSGTAFFANGLFVKAQELGTIVTGTTTTTKATQEGCSIKIETVEKVDWKMPRQPIDLVILQDNSGSFKDTIGSVQEALKKLTTPLDAGATYDEKNPKLVFTSNPETTDRVMVNTYRGIDSDISYRSSTYKFTYNASSKYVYVDIDTYLPGYFRYNSYGQKFFYYDNYYPLENLKGSYATGTIGSNPKTSVNDFTTVVGVTPETGADYRYNYKPSALMSSTTDINKAIDSFHTNGGTPTVPAIDDTIAEYNRIKGPMTNNRKTVFLLVTDGVANGYRKVGDPTVYFDRSLDRTELLVREWASYDENGYQVWPEAAQDYIKRAAELKAKGTDLKQKLGNDATVVVGFWEDTKAFTGNAQYGSAYLNRLDSPDSKTTMQTGDPRSIQAVFHEAIESVVSPDKILPTGEKASFYVNESDINVFSDKILKAVTSALVKEDVKGDFTITDGYTVDSITLNGKKVVETVTDSTTQIRGTVKQEGNKVTIAVPESVFNPGSNTFDYKLNRKEEPAGTTEANETVPPDNYTPTKVNREVGQLVGTFKVGTYTSAQIGSTTPTMVEVTDLKYCYPRATKDVKDKDSSNDTNGDDGKSGNLAQDPLLASLGLNRPSYAASLSDQKEEFTYTIDYNMYNIPLEMKQNVMFTDQLNYHLQYVDAYVTDQAGNKLTNFTVSTQETKDAKGNATTTVVAQVPKLPGTNNDTIKEGEYGGHKFKTYKLIIKARIKDQYTLENNATEYYKMIQDNNGLGFLNQAAIIWNGNTTAVDDPTSQLRRSNAVYVAPPLKTDVTKEVSQDSNVKGGNHLDLSTRLDDYYYRINSTWPGIFDSYTIEDILVPELRTLNSEGKDLVYVNGVSIPSLTKFIKVEQVNINGETRDRVYLDLQKTSLTRTDLLRINREITAANQGNTGPAVLTLAIKARIKEGASLDRYLDKSGKVLVPNTANVLLNNEKLESNKVTVSPNTPTALKLINAEATHLNSADGQTFSYDVFATLPSDINKATEYVIRDELDDRIELVNFEGTNSPLKMFGTDASDFTTEVVVENGKQVIYSRMKSTSFATVKANDPIHLVVNAKVKSGATGTIDNIATINYNGKPTATTPPVTVTPPPPVTKTVEPTVTERQAGEADGVTEGTYKAVINKAGEDIELAVWNDPYIYKVKSVVPKGAQTFTIEDTLIPEMEMVTNVTAQHPRNVFITVDGAQVEIPANQISVDQTDVNKQKISVSLTEDQIKQYADKEITLSFTAKFKQFASLTKYISDQNGMPKAPNTAFVQVNNNPKVESNKVTVTPPVNKPELKKTVNDTLHADLTGRYEVFKYGLTTSMPYNAKDFVVTDVLEPVLHFTSLPNEVLVTVGEKRYTGTELTDILKIEKKVVNNVEREVVTVTFGAKDIQGNEGKPVNIEFLAQVNNEADLTPYRYVTENHSAKYGTDINHAEIPNTASYSINNTFTQDSNKVTVTPPPPTESKIDKKIEDPSSTTTPKALVTDLTIKNEQDYNYIVDATLPSNIFEYKSWKLEDTLDPRLQLSQTKNPYVETVRDDGRPMDQTDTDYLKEHFKVSVEDATVDGKATKKVVVTVPEGMMKTLHDKYKIRLIIPAQIKAGVTDTQIPNEAIKTGVKPNNDVHVMKPPVVTVNPPQQDPDLNKTIIKKETDGSETKVGHLDVDNEVPYNYEITSNLPTDILNYKNFVITDTLDSQLTALNTDTQKPVISGAAAEFFDVTVEGQKVTATMKNINAISLTLSETERTAYLARAKEALSGKQIALIIPAQINKGVTTLLIENKANLVFTNAVNEEKNKETQPVTVTPPGETPTVDKKINKELTSATVAFNSNYTYNVTSKLPTDITTYKAYAIVDTIDPRLAIQGTPVMAKIDGVDMTQFFDITVVDNKVTATMKNFVNAKALANKTVELVITAHVKLDATQTYPEKPVTVDNKASVEFTNKTGVVGTPVESPTVTVTTPPLTKMINESSLHLDTPTEQAYHYNIKTALPSDIGNYKTFAINDTIDKDLTAKTATIKDPEMAKFFDITVSAKEDGKAQTVTAKITNFEAAKKYAGVEVELVIASQINKGVTRQEIPNQSTVTYSNNVTVDGNPAVETTTPPTPPVTVTPPGETPTISKKINDTLNTAVFEPEATYTYNVKSVLPVDIAKYQKFVISDDVDSRLTVSSDAKATFIKDPEMAKFFTVAVNGQAVTATMKNISDAKALAGKEVELVITAKINKDAKLAAGETGIPNQAIVTYRNKSAVDSDPDTKTPPTPPVNVVPPTLTKKINETLDHLDTPTKTDYKYHIKAQLPTDIANYSSFEIKDTLNNDLAIQGKPVISGEAAKFFEVVVSDQKVTAKITDFKAAEAYAGQEVELVITSQIRDGVVTTNIPNTAEVSFNDKPASEGLPNKTTPPTPPVTVTPPTVTKKINENRDQLAIENGKEYTYNIKTTLSKAIASFKKFEITDSVDKDLTVIKADIKNEAMRSFFTVTVPEKVAGQGQIITAAINNFTAAAPFADQEVELIITAKINDGITRASIPNTTKVIYNNSNVVDVPDLETPPTPPVTVTPPGEVPTVEKTINGSLTEAVVEPESNYTYNITATLPRDIATYKIFSIVDTLDVRLSLAEGVKPTIKGEAAKFFTVDVSGQKVIAKITDFKAAAAYASKSVELVIPAQLNKDAKLAEGEKGVPNVAKVTYQNQFHADGTPDSETPSTPPVTVTPPTLTKKINESIDHLDIDTGKDYNYNIKTSLPSDITSYQTFVINDTLAKELDVKNTPIIKGEAAKFFDVNVDGQKVTATMKDFAKAGALAGKEVELVITAQIRSGETRQNIPNQATMTYTNKVDADGNPGTTTTTPPTPPVTVTPPGENPTVTKLINKTEKHLDVDN</sequence>
<dbReference type="STRING" id="1346.BMF34_09410"/>
<evidence type="ECO:0000256" key="1">
    <source>
        <dbReference type="SAM" id="MobiDB-lite"/>
    </source>
</evidence>
<feature type="region of interest" description="Disordered" evidence="1">
    <location>
        <begin position="2694"/>
        <end position="2713"/>
    </location>
</feature>
<dbReference type="Gene3D" id="2.60.40.740">
    <property type="match status" value="13"/>
</dbReference>
<dbReference type="InterPro" id="IPR026466">
    <property type="entry name" value="Fim_isopep_form_D2_dom"/>
</dbReference>
<organism evidence="3 4">
    <name type="scientific">Streptococcus iniae</name>
    <name type="common">Streptococcus shiloi</name>
    <dbReference type="NCBI Taxonomy" id="1346"/>
    <lineage>
        <taxon>Bacteria</taxon>
        <taxon>Bacillati</taxon>
        <taxon>Bacillota</taxon>
        <taxon>Bacilli</taxon>
        <taxon>Lactobacillales</taxon>
        <taxon>Streptococcaceae</taxon>
        <taxon>Streptococcus</taxon>
    </lineage>
</organism>
<keyword evidence="2" id="KW-0812">Transmembrane</keyword>